<name>A0AAW1NRL7_9CHLO</name>
<dbReference type="GO" id="GO:0009143">
    <property type="term" value="P:nucleoside triphosphate catabolic process"/>
    <property type="evidence" value="ECO:0007669"/>
    <property type="project" value="InterPro"/>
</dbReference>
<protein>
    <submittedName>
        <fullName evidence="2">Uncharacterized protein</fullName>
    </submittedName>
</protein>
<feature type="region of interest" description="Disordered" evidence="1">
    <location>
        <begin position="224"/>
        <end position="278"/>
    </location>
</feature>
<dbReference type="PANTHER" id="PTHR14552">
    <property type="match status" value="1"/>
</dbReference>
<dbReference type="Pfam" id="PF12643">
    <property type="entry name" value="MazG-like"/>
    <property type="match status" value="1"/>
</dbReference>
<evidence type="ECO:0000256" key="1">
    <source>
        <dbReference type="SAM" id="MobiDB-lite"/>
    </source>
</evidence>
<evidence type="ECO:0000313" key="3">
    <source>
        <dbReference type="Proteomes" id="UP001465755"/>
    </source>
</evidence>
<dbReference type="Gene3D" id="1.10.10.60">
    <property type="entry name" value="Homeodomain-like"/>
    <property type="match status" value="1"/>
</dbReference>
<gene>
    <name evidence="2" type="ORF">WJX73_008608</name>
</gene>
<keyword evidence="3" id="KW-1185">Reference proteome</keyword>
<dbReference type="AlphaFoldDB" id="A0AAW1NRL7"/>
<dbReference type="CDD" id="cd11537">
    <property type="entry name" value="NTP-PPase_RS21-C6_like"/>
    <property type="match status" value="1"/>
</dbReference>
<evidence type="ECO:0000313" key="2">
    <source>
        <dbReference type="EMBL" id="KAK9789752.1"/>
    </source>
</evidence>
<feature type="non-terminal residue" evidence="2">
    <location>
        <position position="347"/>
    </location>
</feature>
<dbReference type="EMBL" id="JALJOQ010000203">
    <property type="protein sequence ID" value="KAK9789752.1"/>
    <property type="molecule type" value="Genomic_DNA"/>
</dbReference>
<feature type="compositionally biased region" description="Low complexity" evidence="1">
    <location>
        <begin position="224"/>
        <end position="252"/>
    </location>
</feature>
<dbReference type="GO" id="GO:0047429">
    <property type="term" value="F:nucleoside triphosphate diphosphatase activity"/>
    <property type="evidence" value="ECO:0007669"/>
    <property type="project" value="InterPro"/>
</dbReference>
<dbReference type="Proteomes" id="UP001465755">
    <property type="component" value="Unassembled WGS sequence"/>
</dbReference>
<sequence length="347" mass="37273">MDDRGVQVMPSEGRPAEMAPLQQFAETAALGRPSFLQGLSAEPQAADLAMFVQQQVQAAPLSHMTSPDTASAFSLPSKFSKERDWDQFHSPRNLVLALVGEVGELAEVFQWKGDAAAGKGLPGFSSRERHAVNEELADVLLYLIRLSDICGCDLASAALAKLDQNARKYPASQVRGSSAKYDTYTQGQAQPQHAGLSSPTPAPSLAQPVPEALLSGLLAQHLSTPSTSTPSFLPNGGAQVQSAGTAAAASEGTHARSPTTSTGQEGDATTRKSDKRKHFSEVQVQALQDLAEAAAWRLRNVSKAKRDQFCAEWDISHERLINFINNRKPQDLKARKKARVQRPGANP</sequence>
<accession>A0AAW1NRL7</accession>
<reference evidence="2 3" key="1">
    <citation type="journal article" date="2024" name="Nat. Commun.">
        <title>Phylogenomics reveals the evolutionary origins of lichenization in chlorophyte algae.</title>
        <authorList>
            <person name="Puginier C."/>
            <person name="Libourel C."/>
            <person name="Otte J."/>
            <person name="Skaloud P."/>
            <person name="Haon M."/>
            <person name="Grisel S."/>
            <person name="Petersen M."/>
            <person name="Berrin J.G."/>
            <person name="Delaux P.M."/>
            <person name="Dal Grande F."/>
            <person name="Keller J."/>
        </authorList>
    </citation>
    <scope>NUCLEOTIDE SEQUENCE [LARGE SCALE GENOMIC DNA]</scope>
    <source>
        <strain evidence="2 3">SAG 2036</strain>
    </source>
</reference>
<comment type="caution">
    <text evidence="2">The sequence shown here is derived from an EMBL/GenBank/DDBJ whole genome shotgun (WGS) entry which is preliminary data.</text>
</comment>
<dbReference type="InterPro" id="IPR025984">
    <property type="entry name" value="DCTPP"/>
</dbReference>
<dbReference type="Gene3D" id="1.10.287.1080">
    <property type="entry name" value="MazG-like"/>
    <property type="match status" value="1"/>
</dbReference>
<organism evidence="2 3">
    <name type="scientific">Symbiochloris irregularis</name>
    <dbReference type="NCBI Taxonomy" id="706552"/>
    <lineage>
        <taxon>Eukaryota</taxon>
        <taxon>Viridiplantae</taxon>
        <taxon>Chlorophyta</taxon>
        <taxon>core chlorophytes</taxon>
        <taxon>Trebouxiophyceae</taxon>
        <taxon>Trebouxiales</taxon>
        <taxon>Trebouxiaceae</taxon>
        <taxon>Symbiochloris</taxon>
    </lineage>
</organism>
<proteinExistence type="predicted"/>
<dbReference type="SUPFAM" id="SSF101386">
    <property type="entry name" value="all-alpha NTP pyrophosphatases"/>
    <property type="match status" value="1"/>
</dbReference>
<dbReference type="PANTHER" id="PTHR14552:SF21">
    <property type="entry name" value="DCTP PYROPHOSPHATASE 1"/>
    <property type="match status" value="1"/>
</dbReference>
<feature type="compositionally biased region" description="Polar residues" evidence="1">
    <location>
        <begin position="183"/>
        <end position="199"/>
    </location>
</feature>
<feature type="region of interest" description="Disordered" evidence="1">
    <location>
        <begin position="169"/>
        <end position="207"/>
    </location>
</feature>